<feature type="domain" description="LIM zinc-binding" evidence="20">
    <location>
        <begin position="1016"/>
        <end position="1080"/>
    </location>
</feature>
<dbReference type="PROSITE" id="PS50021">
    <property type="entry name" value="CH"/>
    <property type="match status" value="1"/>
</dbReference>
<evidence type="ECO:0000259" key="20">
    <source>
        <dbReference type="PROSITE" id="PS50023"/>
    </source>
</evidence>
<feature type="region of interest" description="Disordered" evidence="18">
    <location>
        <begin position="3944"/>
        <end position="4034"/>
    </location>
</feature>
<dbReference type="SUPFAM" id="SSF57716">
    <property type="entry name" value="Glucocorticoid receptor-like (DNA-binding domain)"/>
    <property type="match status" value="1"/>
</dbReference>
<dbReference type="InterPro" id="IPR036188">
    <property type="entry name" value="FAD/NAD-bd_sf"/>
</dbReference>
<evidence type="ECO:0000256" key="18">
    <source>
        <dbReference type="SAM" id="MobiDB-lite"/>
    </source>
</evidence>
<comment type="similarity">
    <text evidence="3">Belongs to the Mical family.</text>
</comment>
<feature type="region of interest" description="Disordered" evidence="18">
    <location>
        <begin position="1485"/>
        <end position="1513"/>
    </location>
</feature>
<evidence type="ECO:0000256" key="7">
    <source>
        <dbReference type="ARBA" id="ARBA00022723"/>
    </source>
</evidence>
<feature type="region of interest" description="Disordered" evidence="18">
    <location>
        <begin position="2183"/>
        <end position="2222"/>
    </location>
</feature>
<feature type="compositionally biased region" description="Basic and acidic residues" evidence="18">
    <location>
        <begin position="2101"/>
        <end position="2116"/>
    </location>
</feature>
<feature type="compositionally biased region" description="Polar residues" evidence="18">
    <location>
        <begin position="2834"/>
        <end position="2853"/>
    </location>
</feature>
<feature type="compositionally biased region" description="Acidic residues" evidence="18">
    <location>
        <begin position="1192"/>
        <end position="1209"/>
    </location>
</feature>
<feature type="region of interest" description="Disordered" evidence="18">
    <location>
        <begin position="4184"/>
        <end position="4230"/>
    </location>
</feature>
<feature type="region of interest" description="Disordered" evidence="18">
    <location>
        <begin position="1176"/>
        <end position="1214"/>
    </location>
</feature>
<evidence type="ECO:0000256" key="6">
    <source>
        <dbReference type="ARBA" id="ARBA00022630"/>
    </source>
</evidence>
<comment type="catalytic activity">
    <reaction evidence="15">
        <text>L-methionyl-[F-actin] + NADPH + O2 + H(+) = L-methionyl-(R)-S-oxide-[F-actin] + NADP(+) + H2O</text>
        <dbReference type="Rhea" id="RHEA:51308"/>
        <dbReference type="Rhea" id="RHEA-COMP:12953"/>
        <dbReference type="Rhea" id="RHEA-COMP:12956"/>
        <dbReference type="ChEBI" id="CHEBI:15377"/>
        <dbReference type="ChEBI" id="CHEBI:15378"/>
        <dbReference type="ChEBI" id="CHEBI:15379"/>
        <dbReference type="ChEBI" id="CHEBI:16044"/>
        <dbReference type="ChEBI" id="CHEBI:45764"/>
        <dbReference type="ChEBI" id="CHEBI:57783"/>
        <dbReference type="ChEBI" id="CHEBI:58349"/>
        <dbReference type="EC" id="1.14.13.225"/>
    </reaction>
</comment>
<feature type="region of interest" description="Disordered" evidence="18">
    <location>
        <begin position="4054"/>
        <end position="4081"/>
    </location>
</feature>
<keyword evidence="23" id="KW-1185">Reference proteome</keyword>
<feature type="compositionally biased region" description="Polar residues" evidence="18">
    <location>
        <begin position="1718"/>
        <end position="1727"/>
    </location>
</feature>
<feature type="region of interest" description="Disordered" evidence="18">
    <location>
        <begin position="1702"/>
        <end position="1735"/>
    </location>
</feature>
<keyword evidence="12" id="KW-0503">Monooxygenase</keyword>
<evidence type="ECO:0000313" key="23">
    <source>
        <dbReference type="Proteomes" id="UP000078200"/>
    </source>
</evidence>
<feature type="region of interest" description="Disordered" evidence="18">
    <location>
        <begin position="2405"/>
        <end position="2430"/>
    </location>
</feature>
<feature type="compositionally biased region" description="Low complexity" evidence="18">
    <location>
        <begin position="2854"/>
        <end position="2866"/>
    </location>
</feature>
<feature type="compositionally biased region" description="Polar residues" evidence="18">
    <location>
        <begin position="4332"/>
        <end position="4342"/>
    </location>
</feature>
<proteinExistence type="inferred from homology"/>
<dbReference type="Proteomes" id="UP000078200">
    <property type="component" value="Unassembled WGS sequence"/>
</dbReference>
<feature type="region of interest" description="Disordered" evidence="18">
    <location>
        <begin position="1229"/>
        <end position="1287"/>
    </location>
</feature>
<feature type="compositionally biased region" description="Low complexity" evidence="18">
    <location>
        <begin position="4531"/>
        <end position="4545"/>
    </location>
</feature>
<feature type="compositionally biased region" description="Low complexity" evidence="18">
    <location>
        <begin position="2419"/>
        <end position="2430"/>
    </location>
</feature>
<feature type="region of interest" description="Disordered" evidence="18">
    <location>
        <begin position="3702"/>
        <end position="3731"/>
    </location>
</feature>
<dbReference type="FunFam" id="3.50.50.60:FF:000004">
    <property type="entry name" value="protein-methionine sulfoxide oxidase MICAL2 isoform X1"/>
    <property type="match status" value="1"/>
</dbReference>
<dbReference type="GO" id="GO:0005737">
    <property type="term" value="C:cytoplasm"/>
    <property type="evidence" value="ECO:0007669"/>
    <property type="project" value="UniProtKB-SubCell"/>
</dbReference>
<feature type="compositionally biased region" description="Basic and acidic residues" evidence="18">
    <location>
        <begin position="2621"/>
        <end position="2632"/>
    </location>
</feature>
<dbReference type="EC" id="1.14.13.225" evidence="4"/>
<feature type="compositionally biased region" description="Low complexity" evidence="18">
    <location>
        <begin position="3987"/>
        <end position="4017"/>
    </location>
</feature>
<evidence type="ECO:0000256" key="4">
    <source>
        <dbReference type="ARBA" id="ARBA00012709"/>
    </source>
</evidence>
<keyword evidence="5" id="KW-0963">Cytoplasm</keyword>
<keyword evidence="14" id="KW-0009">Actin-binding</keyword>
<feature type="compositionally biased region" description="Low complexity" evidence="18">
    <location>
        <begin position="2308"/>
        <end position="2320"/>
    </location>
</feature>
<feature type="compositionally biased region" description="Polar residues" evidence="18">
    <location>
        <begin position="2117"/>
        <end position="2128"/>
    </location>
</feature>
<feature type="region of interest" description="Disordered" evidence="18">
    <location>
        <begin position="2299"/>
        <end position="2320"/>
    </location>
</feature>
<dbReference type="InterPro" id="IPR057494">
    <property type="entry name" value="Rossman_Mical"/>
</dbReference>
<feature type="compositionally biased region" description="Polar residues" evidence="18">
    <location>
        <begin position="2867"/>
        <end position="2878"/>
    </location>
</feature>
<feature type="compositionally biased region" description="Basic and acidic residues" evidence="18">
    <location>
        <begin position="2129"/>
        <end position="2145"/>
    </location>
</feature>
<evidence type="ECO:0000256" key="12">
    <source>
        <dbReference type="ARBA" id="ARBA00023033"/>
    </source>
</evidence>
<evidence type="ECO:0000256" key="16">
    <source>
        <dbReference type="PROSITE-ProRule" id="PRU00125"/>
    </source>
</evidence>
<feature type="compositionally biased region" description="Basic and acidic residues" evidence="18">
    <location>
        <begin position="1141"/>
        <end position="1150"/>
    </location>
</feature>
<evidence type="ECO:0000256" key="11">
    <source>
        <dbReference type="ARBA" id="ARBA00023002"/>
    </source>
</evidence>
<evidence type="ECO:0000256" key="5">
    <source>
        <dbReference type="ARBA" id="ARBA00022490"/>
    </source>
</evidence>
<feature type="region of interest" description="Disordered" evidence="18">
    <location>
        <begin position="4269"/>
        <end position="4367"/>
    </location>
</feature>
<evidence type="ECO:0000256" key="14">
    <source>
        <dbReference type="ARBA" id="ARBA00023203"/>
    </source>
</evidence>
<dbReference type="SMART" id="SM00132">
    <property type="entry name" value="LIM"/>
    <property type="match status" value="1"/>
</dbReference>
<evidence type="ECO:0000256" key="3">
    <source>
        <dbReference type="ARBA" id="ARBA00008223"/>
    </source>
</evidence>
<dbReference type="PANTHER" id="PTHR23167:SF54">
    <property type="entry name" value="[F-ACTIN]-MONOOXYGENASE MICAL"/>
    <property type="match status" value="1"/>
</dbReference>
<feature type="compositionally biased region" description="Low complexity" evidence="18">
    <location>
        <begin position="3944"/>
        <end position="3955"/>
    </location>
</feature>
<evidence type="ECO:0000256" key="2">
    <source>
        <dbReference type="ARBA" id="ARBA00004496"/>
    </source>
</evidence>
<feature type="compositionally biased region" description="Low complexity" evidence="18">
    <location>
        <begin position="1943"/>
        <end position="1958"/>
    </location>
</feature>
<feature type="region of interest" description="Disordered" evidence="18">
    <location>
        <begin position="2742"/>
        <end position="2771"/>
    </location>
</feature>
<dbReference type="Gene3D" id="3.50.50.60">
    <property type="entry name" value="FAD/NAD(P)-binding domain"/>
    <property type="match status" value="1"/>
</dbReference>
<dbReference type="InterPro" id="IPR036872">
    <property type="entry name" value="CH_dom_sf"/>
</dbReference>
<sequence>MSRSAYQRQQQKLQLQQQLLAQQQMAENEAAAAAAELFDLFCVATTMRQILGLHRNMCELIGLRPAPLNDFYPKVKAKVRSWKAQALWKKFDARASQRVYAKGNACTGARVLVIGAGPCGLRTAIEAQLLGAKVVVVEKRDRISRNNVLHLWPFVITDLRNLGAKKFYGKFCAGSIDHISIRQLQCILLKVALLLGVEIHEGVSFERTIEPTGDGCGWRAALSPIDHAVSHYEFDILIGADGKRNTLESFKRKEFRGKLAIAITANFINKKTEAEAKVEEISGVAFIFNQSFFKELYHTTGIDLENIVYYKDETHYFVMTAKKHSLIDKGVILQDFADPAELLAPANVNTDKLLDYAREAAEFSTKYQMPNLEFAVNHYGKPDVAMFDFTSMFAAESSCRVIVRKGFRLMQCLVGDSLLEPFWPTGSGCARGFLSSMDAAYAIKLWSNSFNSVLGVVAQRESIYRLLNQTTPENLQRDIGSYTVDPATRYPNLNRTSVNVWQIKHLVDTDDQQILEQTYMDTNTLQITQVDTPVKRKRRSGDSVPLSSILLRWVCAQLHSYEFVKELKEASDIFTNGKVLCALINRYRPDLVDMNAVKDLSPMESNDLAFRILEKEMHIQRIMNGRDSLQLQCIESKIWLNYLEQVCEVFRGEIPHIKHPKIDFTELREKYRLNNAHAQPDFSKLLQLSTKPPKSRSPLHDMVDVPHIVQRRSVLDEEKLKRQRKHEQLMANNNAGNTTGTGQAPTDTPRRAKRRRNNTDKAANIDRLSKRRQQRQQQTQNFYKSLHMLQANTLLRERDDNSPFEDYSIFLYRQQAPEFNDRVKDLERKLLYPDRERGDIPSALPRGNVDEQFSDRIRSMEQRITSRSGCGPEKKPKDLMRAIGKIDSSDWQIREIEKKIEQSKKTEVHGPKGREKVPKWSKEQFQARQNKMAKPNRQDSAEEKFKEIDQTLKNLDKQLKEGSVLEVGERGRNKVASIAGQFVKREDTSEEKNPPTVLAKPTAKVALAFKKQSASEKCHFCKQTVYLMEKLHTEGLIMHRACLKCHHCHSNLRLGAYAFDRDDPSGRFYCTQHFRLPAKAIRPVVRKQGQKKNAQQQAAAKPQEISPITSLDSIKAVLSASGDSEIKRGLVDNVTQMELLDRGQTPERIEFANTDNMSDGEPSEEHIIDEHEWSGRNFLPESNNDSASDLTSSDETDTESDSEMYEEANDSPLGAQTLQLASDWIGKQNYTETDDSDDFYDSSEGIADDGKDDTEGEEFQKARELRREEVRLQPLPPNLPTDTETEPKLLNQEIVIEENQNNEDVKKVQESDTKLSLTQSAIKRKESEKSGSSEQSFQSTISSLVNGYDTVKPVAVKITKADMEKLEQNSERKFSSEIEAISEKLYRLNNVMKLNKDLETLAKENLIRSDILKKLTLKEKWLTDNAPVTNNSTKFEEKIDKLLASKSRAAITDSKLSKVSTAIEKHVKDQINSSEKLESREQAKVDHLKDDKENVLQNHSLVTRSNSSKKATNNQDIANHLEQNVVHDKDNAKPTEKIQNNREEDLALKQQNKMEIENILNVVKTISISNGDDAPVKSTTASSLSEEVKETDAGKILYNATKKDKNISANKLKEIEVKNFSDTMDTIKSQMVVPTISSQAPSSVDLSKYFPHQKQEKNTSVNVNKNQKTLKDVDLTKYFPTSPAPQRRSSVVTVAEKLKKSQTEKALTSEVAPEQKPKTSLSNGNVQKTHKQPAIKKKSFSLKEHQLDGSTDVAKKKSPVKVVTTTAVATVAKKGNVRIIKKIVPRGTKAKKLSNQKIIKKSLIPRDEADKILDELLKDDFGEQQRSPSMEYQKLFKEDKSPSEDISDTIECILEAEGIDLGIPRKTKSQIDQGKKLLKTKSLGNEELEANISALSNNPAKEGGDRLSGVQNILKRFESMSSVDKSNDQKAAFKLRRMESTTSNLNKSSESLMSSDSLQQSDLEKTMEYLKSEWRSEATNFLQKKRSSYFAEKRTSQEKEEKQSFNNLSQSCTNDLPIQYRESKLAKFFGVKSKSPEKRKSPVKKTKKEKINEERKPIIYSSLEELALISMSKQLAKSKQDQKRLGASDETDSNVSQNVVESKEKEIPITEARRDSNVSLGSVASLTSEKSETENKRPLIEDIRNLPKTGCDKSLSNSRRSSQASIQSRASLGEITIQMKDATLSSSNVDQGEENVSNPLPTKKPSKLQANENCQQQASSDEDSIEKLFSQFSDEMLVNVEFDSNDELIAITPRAALTTEQEKQDVKTFENDKATENIYQSHFKTLNLEDASLAQNNFPIRPQRRQKSTSSSSDASVSMSQRIKNKLANLSPSDMPPSVQDLLQKMCPTEELFTQQSKAILKFPRLTDDEESLEEPLSTEPQDKPLVELVELNATNLPNIVVEASSPPPVAENKFAGESTSQRSSTNSESTVVHIAKHSTQPKTENVYEFSKILVPKKDSSPEWNMEQVISSPMPKRKSKINQNELNEGQEVQVFIDDALCKSNMKESEKSVKLQDGKPCGEKSKACLDLSSPQALPEESKRQAEALVKEGTPEWNMLLLPTSPMSRRKSHEMSRNFVLRELSPTNSIKMLNNIDANTEAAQKRLIEEFEMERRQALVQRDKQYQVLEKPEMTSKNSTSESGNNSNRTTPLSTPVKQSPRGSRTNSQLSLNTNRGGTPPMLKPLDVYGSSQSSQSSRRSSFAFIEMLDAKPIIAPMPKKLDLPILDMHGIPDNLAGPIPESMKNRPWPNPHTEDDDLTNDQNGTAINPLEETNVVQYDNALANAGPKRLWPDGKTMFKNEQATQRPGSRKDKPRSETPDVCDVREENLDESKTVSKSISDLSIATRSTGGALQSRSSADSDFSSRATLTESQKYGTQRPTRHQKLNNATLDASTQLLLARSKRLHNRKCDFVNERVVERNPYMRDVLNDNKKSFDTVSDSDDNDDVSTTYRPKRYTSTSNMTRFPTSRTLGTKHSAQKYGYVHPSANYNNSSFNSRRLPPLQTSLIAATNSSSNYHYPTSTLMGRSSYHANTAATKNYSRQSPFRYRDLKDSCVQTETESTSPDEVELNSATEISTDSEFDHDEIIRETPKIFIDDTHLRKPTKVQIKSSILPPTAASHKINSHPDTAQSKGGSYLAKYQSPPLPQFKPLVQVDPSLLITTTKRTALQNPRPGDYLLNKTASTEGIASKKSLELKKRYLLGEPSNGNKIQKSGSTSVLDSRIRSFQSNISECQKLLNPGSDISPAMKTFLDRTKLGEKPNQEMLPSAPNNILNDLRVEITIQKASSAASTDNEKENVFVTSKNELNKGMEYSETVNTALMESMGKNKTPTTPTNKIIEIIDLVTPEKENKFIQDNDNSKVIDLTSETPEKLSNAAGSPIKNVVNFVTSVVDSNKTVELSKDSLAKDNRTVIAEPDVSKDAKHCIPDILDHIETQEVSVSQSEENIGLLKNCESNDEKADYPEKVESSPNGNDVCDVQIEVPTIPWSKLKAGNISSTTGSSCSSHSSSVEDIEHYILESTTSPDTLNSAMVPSNHQVPRVEVHDSSGTLMQIDSLMIIDGKYIGDPDDLKYMEIPDGLIIPPQPPEVKTSVLEDQTELDTEPVTATPEPIECTIIDIRKELGNELQSLPAQGSSEVIDKGIPLKQKRYDLKFDTKNENKVESLKNLPLIVDQNVLEHAKAVKPVSLNLSTAQTKTVETPTTPLAIDMDKTPTADIQSRGSDSETEPTGTGQILTETELSDWTADDCISENFVDIEFVLNSNKGTIKRNKGNKVSKKKNDSAKLPSTSEVMQEVAKVAPVAEFEGILKSIDLDDIEFMDTGSDGSCGESPYSATNATMLLNRGYVEFVDRTIPPPVLRENKFDTFQPLIAKRDEKLGIDYIEQGAYIMQDDINKTPVNEIPHESSSKVLKTASLMTQSLTDSSTVNDMDEDSTCALTVQLSSVTTGTGTESSITAISQKSTSQQESEALTVVTSPFDSPSPKTQAGQGSETAEASTPSSSERLPKTSLSTGTLSSTSCSKVTPPRTDGTPVRRSTEEISYEEYVRALQQKIAQISTARADSLDARKQRRKSSKGEVPATNIAVNNSSPTVSTVSASNINTQTVIDLTTTTTATTPCNLKLSNNDVVENVTRKSAADAIETTNATKTSQVNKVPEIPTLTRKLEEITKERTKQKDLIHDLVMDKLQSKKQLNAEKRLNRSRQRSMPISPGNRGYASGSSLSPTPKLAAASNTADSNCTNQAHYHVSTAVAEVPSVDGRSPVRLFNSISFKENKSPSYTSPYGKADALSPKRSNVYKPRPLSETFDSGQLSTRCKLAKTPTFSQPTRPLSDDVNKSRQTPADSETTPSPPIRQNRGREALSPAATHSANLTDPKFSISTENLRNEARARARLKSNTELGLSPEEKMLLLRKRLQADYPKTNKEVTKFEKINTSKSVNDLASYGHNRQARKTPIAENFADFTSDPNLLLSSSSKPIKNKLGARVKDPERRKSLIQSLSNFFHKASTSNQQNREKKQEVVTNVTTSEGNSAPSERPSTGGSSSTSTSQTISGSIDGVLSRFRISPRSKEKSKSCFDLRNFGFGLYCVNKSNSLTNTNVATSCDEQIPPPIPPLPINYQRSDDESYTNETREQKKQRAVSKATRQAELKRLRIAQEIQREQEEIEVQLKELERRGVVIEKALRGEAQNYDNIYPSHNIGSDDEKLLKELLEIWRNITQLKKRDEELSIRQQELQLEHRHAQLKEELNLRLSCNKLDKSSADVAAEGAILNEMLEIVAKRAALRPSTSAVELLGASERLRSQEMETVANQIQLTPPHELIPDNDESNI</sequence>
<feature type="region of interest" description="Disordered" evidence="18">
    <location>
        <begin position="2031"/>
        <end position="2050"/>
    </location>
</feature>
<evidence type="ECO:0000256" key="9">
    <source>
        <dbReference type="ARBA" id="ARBA00022833"/>
    </source>
</evidence>
<dbReference type="InterPro" id="IPR050540">
    <property type="entry name" value="F-actin_Monoox_Mical"/>
</dbReference>
<dbReference type="FunFam" id="1.10.418.10:FF:000085">
    <property type="entry name" value="protein-methionine sulfoxide oxidase Mical isoform X3"/>
    <property type="match status" value="1"/>
</dbReference>
<evidence type="ECO:0000256" key="17">
    <source>
        <dbReference type="SAM" id="Coils"/>
    </source>
</evidence>
<dbReference type="Pfam" id="PF12130">
    <property type="entry name" value="bMERB_dom"/>
    <property type="match status" value="1"/>
</dbReference>
<feature type="compositionally biased region" description="Polar residues" evidence="18">
    <location>
        <begin position="2633"/>
        <end position="2675"/>
    </location>
</feature>
<feature type="compositionally biased region" description="Basic and acidic residues" evidence="18">
    <location>
        <begin position="757"/>
        <end position="768"/>
    </location>
</feature>
<dbReference type="EnsemblMetazoa" id="GAUT036325-RA">
    <property type="protein sequence ID" value="GAUT036325-PA"/>
    <property type="gene ID" value="GAUT036325"/>
</dbReference>
<feature type="region of interest" description="Disordered" evidence="18">
    <location>
        <begin position="2080"/>
        <end position="2167"/>
    </location>
</feature>
<feature type="region of interest" description="Disordered" evidence="18">
    <location>
        <begin position="903"/>
        <end position="942"/>
    </location>
</feature>
<feature type="domain" description="BMERB" evidence="21">
    <location>
        <begin position="4637"/>
        <end position="4795"/>
    </location>
</feature>
<keyword evidence="9 16" id="KW-0862">Zinc</keyword>
<feature type="compositionally biased region" description="Basic and acidic residues" evidence="18">
    <location>
        <begin position="2808"/>
        <end position="2833"/>
    </location>
</feature>
<evidence type="ECO:0000259" key="21">
    <source>
        <dbReference type="PROSITE" id="PS51848"/>
    </source>
</evidence>
<dbReference type="GO" id="GO:0120501">
    <property type="term" value="F:F-actin monooxygenase activity"/>
    <property type="evidence" value="ECO:0007669"/>
    <property type="project" value="UniProtKB-EC"/>
</dbReference>
<accession>A0A1A9VGD2</accession>
<feature type="compositionally biased region" description="Polar residues" evidence="18">
    <location>
        <begin position="2955"/>
        <end position="2971"/>
    </location>
</feature>
<feature type="region of interest" description="Disordered" evidence="18">
    <location>
        <begin position="3766"/>
        <end position="3785"/>
    </location>
</feature>
<dbReference type="SUPFAM" id="SSF47576">
    <property type="entry name" value="Calponin-homology domain, CH-domain"/>
    <property type="match status" value="1"/>
</dbReference>
<comment type="cofactor">
    <cofactor evidence="1">
        <name>FAD</name>
        <dbReference type="ChEBI" id="CHEBI:57692"/>
    </cofactor>
</comment>
<dbReference type="PROSITE" id="PS51848">
    <property type="entry name" value="BMERB"/>
    <property type="match status" value="1"/>
</dbReference>
<keyword evidence="6" id="KW-0285">Flavoprotein</keyword>
<keyword evidence="17" id="KW-0175">Coiled coil</keyword>
<dbReference type="Pfam" id="PF25413">
    <property type="entry name" value="Rossman_Mical"/>
    <property type="match status" value="1"/>
</dbReference>
<dbReference type="GO" id="GO:0046872">
    <property type="term" value="F:metal ion binding"/>
    <property type="evidence" value="ECO:0007669"/>
    <property type="project" value="UniProtKB-KW"/>
</dbReference>
<organism evidence="22 23">
    <name type="scientific">Glossina austeni</name>
    <name type="common">Savannah tsetse fly</name>
    <dbReference type="NCBI Taxonomy" id="7395"/>
    <lineage>
        <taxon>Eukaryota</taxon>
        <taxon>Metazoa</taxon>
        <taxon>Ecdysozoa</taxon>
        <taxon>Arthropoda</taxon>
        <taxon>Hexapoda</taxon>
        <taxon>Insecta</taxon>
        <taxon>Pterygota</taxon>
        <taxon>Neoptera</taxon>
        <taxon>Endopterygota</taxon>
        <taxon>Diptera</taxon>
        <taxon>Brachycera</taxon>
        <taxon>Muscomorpha</taxon>
        <taxon>Hippoboscoidea</taxon>
        <taxon>Glossinidae</taxon>
        <taxon>Glossina</taxon>
    </lineage>
</organism>
<feature type="coiled-coil region" evidence="17">
    <location>
        <begin position="4636"/>
        <end position="4667"/>
    </location>
</feature>
<dbReference type="Pfam" id="PF00307">
    <property type="entry name" value="CH"/>
    <property type="match status" value="1"/>
</dbReference>
<protein>
    <recommendedName>
        <fullName evidence="4">F-actin monooxygenase</fullName>
        <ecNumber evidence="4">1.14.13.225</ecNumber>
    </recommendedName>
</protein>
<dbReference type="InterPro" id="IPR022735">
    <property type="entry name" value="bMERB_dom"/>
</dbReference>
<evidence type="ECO:0000256" key="1">
    <source>
        <dbReference type="ARBA" id="ARBA00001974"/>
    </source>
</evidence>
<feature type="region of interest" description="Disordered" evidence="18">
    <location>
        <begin position="718"/>
        <end position="778"/>
    </location>
</feature>
<feature type="region of interest" description="Disordered" evidence="18">
    <location>
        <begin position="1141"/>
        <end position="1164"/>
    </location>
</feature>
<name>A0A1A9VGD2_GLOAU</name>
<feature type="compositionally biased region" description="Polar residues" evidence="18">
    <location>
        <begin position="4513"/>
        <end position="4530"/>
    </location>
</feature>
<reference evidence="22" key="1">
    <citation type="submission" date="2020-05" db="UniProtKB">
        <authorList>
            <consortium name="EnsemblMetazoa"/>
        </authorList>
    </citation>
    <scope>IDENTIFICATION</scope>
    <source>
        <strain evidence="22">TTRI</strain>
    </source>
</reference>
<keyword evidence="8" id="KW-0274">FAD</keyword>
<dbReference type="STRING" id="7395.A0A1A9VGD2"/>
<feature type="compositionally biased region" description="Basic and acidic residues" evidence="18">
    <location>
        <begin position="4184"/>
        <end position="4194"/>
    </location>
</feature>
<dbReference type="InterPro" id="IPR001781">
    <property type="entry name" value="Znf_LIM"/>
</dbReference>
<feature type="region of interest" description="Disordered" evidence="18">
    <location>
        <begin position="4498"/>
        <end position="4545"/>
    </location>
</feature>
<dbReference type="Gene3D" id="1.10.418.10">
    <property type="entry name" value="Calponin-like domain"/>
    <property type="match status" value="1"/>
</dbReference>
<dbReference type="VEuPathDB" id="VectorBase:GAUT036325"/>
<feature type="region of interest" description="Disordered" evidence="18">
    <location>
        <begin position="2621"/>
        <end position="2695"/>
    </location>
</feature>
<feature type="region of interest" description="Disordered" evidence="18">
    <location>
        <begin position="2932"/>
        <end position="2971"/>
    </location>
</feature>
<evidence type="ECO:0000256" key="13">
    <source>
        <dbReference type="ARBA" id="ARBA00023038"/>
    </source>
</evidence>
<feature type="compositionally biased region" description="Polar residues" evidence="18">
    <location>
        <begin position="2208"/>
        <end position="2219"/>
    </location>
</feature>
<dbReference type="Gene3D" id="2.10.110.10">
    <property type="entry name" value="Cysteine Rich Protein"/>
    <property type="match status" value="1"/>
</dbReference>
<feature type="compositionally biased region" description="Basic and acidic residues" evidence="18">
    <location>
        <begin position="1485"/>
        <end position="1494"/>
    </location>
</feature>
<keyword evidence="7 16" id="KW-0479">Metal-binding</keyword>
<evidence type="ECO:0000256" key="8">
    <source>
        <dbReference type="ARBA" id="ARBA00022827"/>
    </source>
</evidence>
<dbReference type="CDD" id="cd09439">
    <property type="entry name" value="LIM_Mical"/>
    <property type="match status" value="1"/>
</dbReference>
<keyword evidence="13 16" id="KW-0440">LIM domain</keyword>
<dbReference type="SUPFAM" id="SSF51905">
    <property type="entry name" value="FAD/NAD(P)-binding domain"/>
    <property type="match status" value="1"/>
</dbReference>
<feature type="compositionally biased region" description="Polar residues" evidence="18">
    <location>
        <begin position="3712"/>
        <end position="3731"/>
    </location>
</feature>
<evidence type="ECO:0000259" key="19">
    <source>
        <dbReference type="PROSITE" id="PS50021"/>
    </source>
</evidence>
<feature type="compositionally biased region" description="Basic and acidic residues" evidence="18">
    <location>
        <begin position="1258"/>
        <end position="1271"/>
    </location>
</feature>
<feature type="compositionally biased region" description="Polar residues" evidence="18">
    <location>
        <begin position="2183"/>
        <end position="2200"/>
    </location>
</feature>
<feature type="compositionally biased region" description="Acidic residues" evidence="18">
    <location>
        <begin position="1232"/>
        <end position="1257"/>
    </location>
</feature>
<comment type="subcellular location">
    <subcellularLocation>
        <location evidence="2">Cytoplasm</location>
    </subcellularLocation>
</comment>
<keyword evidence="10" id="KW-0521">NADP</keyword>
<dbReference type="GO" id="GO:0003779">
    <property type="term" value="F:actin binding"/>
    <property type="evidence" value="ECO:0007669"/>
    <property type="project" value="UniProtKB-KW"/>
</dbReference>
<feature type="domain" description="Calponin-homology (CH)" evidence="19">
    <location>
        <begin position="544"/>
        <end position="651"/>
    </location>
</feature>
<feature type="region of interest" description="Disordered" evidence="18">
    <location>
        <begin position="4597"/>
        <end position="4626"/>
    </location>
</feature>
<dbReference type="PROSITE" id="PS50023">
    <property type="entry name" value="LIM_DOMAIN_2"/>
    <property type="match status" value="1"/>
</dbReference>
<dbReference type="PANTHER" id="PTHR23167">
    <property type="entry name" value="CALPONIN HOMOLOGY DOMAIN-CONTAINING PROTEIN DDB_G0272472-RELATED"/>
    <property type="match status" value="1"/>
</dbReference>
<evidence type="ECO:0000313" key="22">
    <source>
        <dbReference type="EnsemblMetazoa" id="GAUT036325-PA"/>
    </source>
</evidence>
<feature type="region of interest" description="Disordered" evidence="18">
    <location>
        <begin position="2784"/>
        <end position="2882"/>
    </location>
</feature>
<feature type="compositionally biased region" description="Low complexity" evidence="18">
    <location>
        <begin position="731"/>
        <end position="744"/>
    </location>
</feature>
<evidence type="ECO:0000256" key="10">
    <source>
        <dbReference type="ARBA" id="ARBA00022857"/>
    </source>
</evidence>
<dbReference type="SMART" id="SM01203">
    <property type="entry name" value="DUF3585"/>
    <property type="match status" value="1"/>
</dbReference>
<evidence type="ECO:0000256" key="15">
    <source>
        <dbReference type="ARBA" id="ARBA00049522"/>
    </source>
</evidence>
<keyword evidence="11" id="KW-0560">Oxidoreductase</keyword>
<dbReference type="InterPro" id="IPR001715">
    <property type="entry name" value="CH_dom"/>
</dbReference>
<feature type="compositionally biased region" description="Polar residues" evidence="18">
    <location>
        <begin position="3956"/>
        <end position="3986"/>
    </location>
</feature>
<feature type="compositionally biased region" description="Polar residues" evidence="18">
    <location>
        <begin position="1495"/>
        <end position="1513"/>
    </location>
</feature>
<feature type="compositionally biased region" description="Basic and acidic residues" evidence="18">
    <location>
        <begin position="903"/>
        <end position="922"/>
    </location>
</feature>
<feature type="compositionally biased region" description="Low complexity" evidence="18">
    <location>
        <begin position="2154"/>
        <end position="2167"/>
    </location>
</feature>
<feature type="region of interest" description="Disordered" evidence="18">
    <location>
        <begin position="1938"/>
        <end position="1958"/>
    </location>
</feature>